<organism evidence="1 2">
    <name type="scientific">Shewanella jiangmenensis</name>
    <dbReference type="NCBI Taxonomy" id="2837387"/>
    <lineage>
        <taxon>Bacteria</taxon>
        <taxon>Pseudomonadati</taxon>
        <taxon>Pseudomonadota</taxon>
        <taxon>Gammaproteobacteria</taxon>
        <taxon>Alteromonadales</taxon>
        <taxon>Shewanellaceae</taxon>
        <taxon>Shewanella</taxon>
    </lineage>
</organism>
<sequence length="268" mass="30335">MKYFLPCVLALGADGVSASELDWTLSFGGHDFQVQSSDTFGAHAGIGLDYLTEGGIALHGSFDTFVDRDKDKLDPDHIPIWFQSSYFARGKWLALSPHLTLDWQLDLRGKRNTVSSVEKQIKLYPSLLLDYARPAFGATAQLGMGYYFLEIDDDVPKERGYERGEFGNDASAWMSDVGAYVMLAPGWKLSGGVEYWADGSDTLETRYRGRLDINTPGLYQQSVLTFSVEQTDYNLDHYDKWPKDSEDYLPILPWDSDTLYRVYLTVPW</sequence>
<evidence type="ECO:0000313" key="2">
    <source>
        <dbReference type="Proteomes" id="UP001195903"/>
    </source>
</evidence>
<dbReference type="EMBL" id="JAHEPS010000001">
    <property type="protein sequence ID" value="MBT1443737.1"/>
    <property type="molecule type" value="Genomic_DNA"/>
</dbReference>
<name>A0ABS5UZT8_9GAMM</name>
<keyword evidence="2" id="KW-1185">Reference proteome</keyword>
<dbReference type="Proteomes" id="UP001195903">
    <property type="component" value="Unassembled WGS sequence"/>
</dbReference>
<accession>A0ABS5UZT8</accession>
<comment type="caution">
    <text evidence="1">The sequence shown here is derived from an EMBL/GenBank/DDBJ whole genome shotgun (WGS) entry which is preliminary data.</text>
</comment>
<gene>
    <name evidence="1" type="ORF">KJI95_04250</name>
</gene>
<proteinExistence type="predicted"/>
<reference evidence="1 2" key="1">
    <citation type="submission" date="2021-05" db="EMBL/GenBank/DDBJ databases">
        <title>Shewanella sp. JM162201.</title>
        <authorList>
            <person name="Xu S."/>
            <person name="Li A."/>
        </authorList>
    </citation>
    <scope>NUCLEOTIDE SEQUENCE [LARGE SCALE GENOMIC DNA]</scope>
    <source>
        <strain evidence="1 2">JM162201</strain>
    </source>
</reference>
<dbReference type="RefSeq" id="WP_214505898.1">
    <property type="nucleotide sequence ID" value="NZ_JAHEPS010000001.1"/>
</dbReference>
<protein>
    <recommendedName>
        <fullName evidence="3">Nucleoside-specific outer membrane channel protein Tsx</fullName>
    </recommendedName>
</protein>
<evidence type="ECO:0000313" key="1">
    <source>
        <dbReference type="EMBL" id="MBT1443737.1"/>
    </source>
</evidence>
<evidence type="ECO:0008006" key="3">
    <source>
        <dbReference type="Google" id="ProtNLM"/>
    </source>
</evidence>